<dbReference type="Proteomes" id="UP001428290">
    <property type="component" value="Unassembled WGS sequence"/>
</dbReference>
<dbReference type="RefSeq" id="WP_345725018.1">
    <property type="nucleotide sequence ID" value="NZ_BAABRU010000052.1"/>
</dbReference>
<evidence type="ECO:0000313" key="3">
    <source>
        <dbReference type="Proteomes" id="UP001428290"/>
    </source>
</evidence>
<organism evidence="2 3">
    <name type="scientific">Herpetosiphon gulosus</name>
    <dbReference type="NCBI Taxonomy" id="1973496"/>
    <lineage>
        <taxon>Bacteria</taxon>
        <taxon>Bacillati</taxon>
        <taxon>Chloroflexota</taxon>
        <taxon>Chloroflexia</taxon>
        <taxon>Herpetosiphonales</taxon>
        <taxon>Herpetosiphonaceae</taxon>
        <taxon>Herpetosiphon</taxon>
    </lineage>
</organism>
<evidence type="ECO:0000313" key="2">
    <source>
        <dbReference type="EMBL" id="GAA5531465.1"/>
    </source>
</evidence>
<keyword evidence="3" id="KW-1185">Reference proteome</keyword>
<proteinExistence type="predicted"/>
<evidence type="ECO:0000256" key="1">
    <source>
        <dbReference type="SAM" id="MobiDB-lite"/>
    </source>
</evidence>
<dbReference type="EMBL" id="BAABRU010000052">
    <property type="protein sequence ID" value="GAA5531465.1"/>
    <property type="molecule type" value="Genomic_DNA"/>
</dbReference>
<feature type="region of interest" description="Disordered" evidence="1">
    <location>
        <begin position="27"/>
        <end position="47"/>
    </location>
</feature>
<gene>
    <name evidence="2" type="ORF">Hgul01_05290</name>
</gene>
<reference evidence="2 3" key="1">
    <citation type="submission" date="2024-02" db="EMBL/GenBank/DDBJ databases">
        <title>Herpetosiphon gulosus NBRC 112829.</title>
        <authorList>
            <person name="Ichikawa N."/>
            <person name="Katano-Makiyama Y."/>
            <person name="Hidaka K."/>
        </authorList>
    </citation>
    <scope>NUCLEOTIDE SEQUENCE [LARGE SCALE GENOMIC DNA]</scope>
    <source>
        <strain evidence="2 3">NBRC 112829</strain>
    </source>
</reference>
<comment type="caution">
    <text evidence="2">The sequence shown here is derived from an EMBL/GenBank/DDBJ whole genome shotgun (WGS) entry which is preliminary data.</text>
</comment>
<accession>A0ABP9X7U4</accession>
<protein>
    <submittedName>
        <fullName evidence="2">Uncharacterized protein</fullName>
    </submittedName>
</protein>
<name>A0ABP9X7U4_9CHLR</name>
<sequence length="561" mass="61208">MAVQSPKPPIETVHISNFPIIASRHKRAAIPSQQEPQPTPLPQPTLPDELRAMHAWTPWIAGNNDAKFRKIPCDATGAAATNYANSPMNLQDARSIAQAAGENYKKSRATGVGIVLQHAHCLVIDLDDCFDQGQFTTDHARIVASIVARKTYAEVSPSKRGVKIFGRIDDDTCSQMRELIEKINTKTAFNIELLHASLNITQFAAVTGKRLESSPRVLADISTEVKQLIAWCMANAPAKTPTKPARIEKNQAASDDLQPSIEVSFNQAYTVLDILERNGGTIDRRNGGKAGRSWHCPCGAHTGKDGSLLIKQSNDPAKYGLYLVNAKNPACALWSNNRGTSAFDAMKILEAGGDHNKARDIARHDLALPAFERQKSSVIITSNPIHSERIMPLKNSEAQTTLSHIKDRLMRESISKSQRIILASMIDCADENLCFQVSFDALAVAANATKRTAINCVNALIKLGFIRRYVTSNGMGGHAANTYQLCNHGQGLEKNQAPEQSPAKISPLVDSVPEVKNSALKISPPVDSGLVGDYTQNCPIFWDELAQESGNLRQNFTPLLN</sequence>